<dbReference type="SMART" id="SM00256">
    <property type="entry name" value="FBOX"/>
    <property type="match status" value="1"/>
</dbReference>
<dbReference type="SUPFAM" id="SSF81383">
    <property type="entry name" value="F-box domain"/>
    <property type="match status" value="1"/>
</dbReference>
<feature type="region of interest" description="Disordered" evidence="1">
    <location>
        <begin position="144"/>
        <end position="179"/>
    </location>
</feature>
<feature type="domain" description="F-box" evidence="2">
    <location>
        <begin position="1"/>
        <end position="50"/>
    </location>
</feature>
<organism evidence="3 4">
    <name type="scientific">Lolium multiflorum</name>
    <name type="common">Italian ryegrass</name>
    <name type="synonym">Lolium perenne subsp. multiflorum</name>
    <dbReference type="NCBI Taxonomy" id="4521"/>
    <lineage>
        <taxon>Eukaryota</taxon>
        <taxon>Viridiplantae</taxon>
        <taxon>Streptophyta</taxon>
        <taxon>Embryophyta</taxon>
        <taxon>Tracheophyta</taxon>
        <taxon>Spermatophyta</taxon>
        <taxon>Magnoliopsida</taxon>
        <taxon>Liliopsida</taxon>
        <taxon>Poales</taxon>
        <taxon>Poaceae</taxon>
        <taxon>BOP clade</taxon>
        <taxon>Pooideae</taxon>
        <taxon>Poodae</taxon>
        <taxon>Poeae</taxon>
        <taxon>Poeae Chloroplast Group 2 (Poeae type)</taxon>
        <taxon>Loliodinae</taxon>
        <taxon>Loliinae</taxon>
        <taxon>Lolium</taxon>
    </lineage>
</organism>
<dbReference type="InterPro" id="IPR036047">
    <property type="entry name" value="F-box-like_dom_sf"/>
</dbReference>
<reference evidence="3" key="1">
    <citation type="submission" date="2023-07" db="EMBL/GenBank/DDBJ databases">
        <title>A chromosome-level genome assembly of Lolium multiflorum.</title>
        <authorList>
            <person name="Chen Y."/>
            <person name="Copetti D."/>
            <person name="Kolliker R."/>
            <person name="Studer B."/>
        </authorList>
    </citation>
    <scope>NUCLEOTIDE SEQUENCE</scope>
    <source>
        <strain evidence="3">02402/16</strain>
        <tissue evidence="3">Leaf</tissue>
    </source>
</reference>
<comment type="caution">
    <text evidence="3">The sequence shown here is derived from an EMBL/GenBank/DDBJ whole genome shotgun (WGS) entry which is preliminary data.</text>
</comment>
<dbReference type="InterPro" id="IPR050796">
    <property type="entry name" value="SCF_F-box_component"/>
</dbReference>
<protein>
    <recommendedName>
        <fullName evidence="2">F-box domain-containing protein</fullName>
    </recommendedName>
</protein>
<dbReference type="Proteomes" id="UP001231189">
    <property type="component" value="Unassembled WGS sequence"/>
</dbReference>
<keyword evidence="4" id="KW-1185">Reference proteome</keyword>
<accession>A0AAD8T166</accession>
<dbReference type="Gene3D" id="1.20.1280.50">
    <property type="match status" value="1"/>
</dbReference>
<evidence type="ECO:0000313" key="3">
    <source>
        <dbReference type="EMBL" id="KAK1667759.1"/>
    </source>
</evidence>
<dbReference type="PROSITE" id="PS50181">
    <property type="entry name" value="FBOX"/>
    <property type="match status" value="1"/>
</dbReference>
<sequence length="179" mass="19375">MDSSWDLPTDALVEILVRLPPNARRRLRLVCKHWRELIEQRMVTDMRRRTKIIAVSKGGFTSIIDLLTSGSSLLWPTESETAQQYSMMSIIGSCNGLVCLCDDTAPGGAITVANPSTTFSAGDYVHGSDEEDAVLAQTKAISTTEARARSAGRRQMPSAKCASTRRPVGRSASAASSSR</sequence>
<evidence type="ECO:0000259" key="2">
    <source>
        <dbReference type="PROSITE" id="PS50181"/>
    </source>
</evidence>
<dbReference type="PANTHER" id="PTHR31672">
    <property type="entry name" value="BNACNNG10540D PROTEIN"/>
    <property type="match status" value="1"/>
</dbReference>
<dbReference type="AlphaFoldDB" id="A0AAD8T166"/>
<gene>
    <name evidence="3" type="ORF">QYE76_055918</name>
</gene>
<evidence type="ECO:0000256" key="1">
    <source>
        <dbReference type="SAM" id="MobiDB-lite"/>
    </source>
</evidence>
<name>A0AAD8T166_LOLMU</name>
<dbReference type="EMBL" id="JAUUTY010000003">
    <property type="protein sequence ID" value="KAK1667759.1"/>
    <property type="molecule type" value="Genomic_DNA"/>
</dbReference>
<evidence type="ECO:0000313" key="4">
    <source>
        <dbReference type="Proteomes" id="UP001231189"/>
    </source>
</evidence>
<dbReference type="Pfam" id="PF00646">
    <property type="entry name" value="F-box"/>
    <property type="match status" value="1"/>
</dbReference>
<proteinExistence type="predicted"/>
<dbReference type="InterPro" id="IPR001810">
    <property type="entry name" value="F-box_dom"/>
</dbReference>